<keyword evidence="3" id="KW-1185">Reference proteome</keyword>
<sequence>MEINSSSPQLETILVARLSRKQEIEEVDTFQKQLLALQTLKESFQLFDTRKLRGRFGISREFPIG</sequence>
<evidence type="ECO:0000313" key="3">
    <source>
        <dbReference type="Proteomes" id="UP000002051"/>
    </source>
</evidence>
<dbReference type="EnsemblPlants" id="KEH17320">
    <property type="protein sequence ID" value="KEH17320"/>
    <property type="gene ID" value="MTR_0024s0310"/>
</dbReference>
<dbReference type="Proteomes" id="UP000002051">
    <property type="component" value="Unassembled WGS sequence"/>
</dbReference>
<reference evidence="1 3" key="1">
    <citation type="journal article" date="2011" name="Nature">
        <title>The Medicago genome provides insight into the evolution of rhizobial symbioses.</title>
        <authorList>
            <person name="Young N.D."/>
            <person name="Debelle F."/>
            <person name="Oldroyd G.E."/>
            <person name="Geurts R."/>
            <person name="Cannon S.B."/>
            <person name="Udvardi M.K."/>
            <person name="Benedito V.A."/>
            <person name="Mayer K.F."/>
            <person name="Gouzy J."/>
            <person name="Schoof H."/>
            <person name="Van de Peer Y."/>
            <person name="Proost S."/>
            <person name="Cook D.R."/>
            <person name="Meyers B.C."/>
            <person name="Spannagl M."/>
            <person name="Cheung F."/>
            <person name="De Mita S."/>
            <person name="Krishnakumar V."/>
            <person name="Gundlach H."/>
            <person name="Zhou S."/>
            <person name="Mudge J."/>
            <person name="Bharti A.K."/>
            <person name="Murray J.D."/>
            <person name="Naoumkina M.A."/>
            <person name="Rosen B."/>
            <person name="Silverstein K.A."/>
            <person name="Tang H."/>
            <person name="Rombauts S."/>
            <person name="Zhao P.X."/>
            <person name="Zhou P."/>
            <person name="Barbe V."/>
            <person name="Bardou P."/>
            <person name="Bechner M."/>
            <person name="Bellec A."/>
            <person name="Berger A."/>
            <person name="Berges H."/>
            <person name="Bidwell S."/>
            <person name="Bisseling T."/>
            <person name="Choisne N."/>
            <person name="Couloux A."/>
            <person name="Denny R."/>
            <person name="Deshpande S."/>
            <person name="Dai X."/>
            <person name="Doyle J.J."/>
            <person name="Dudez A.M."/>
            <person name="Farmer A.D."/>
            <person name="Fouteau S."/>
            <person name="Franken C."/>
            <person name="Gibelin C."/>
            <person name="Gish J."/>
            <person name="Goldstein S."/>
            <person name="Gonzalez A.J."/>
            <person name="Green P.J."/>
            <person name="Hallab A."/>
            <person name="Hartog M."/>
            <person name="Hua A."/>
            <person name="Humphray S.J."/>
            <person name="Jeong D.H."/>
            <person name="Jing Y."/>
            <person name="Jocker A."/>
            <person name="Kenton S.M."/>
            <person name="Kim D.J."/>
            <person name="Klee K."/>
            <person name="Lai H."/>
            <person name="Lang C."/>
            <person name="Lin S."/>
            <person name="Macmil S.L."/>
            <person name="Magdelenat G."/>
            <person name="Matthews L."/>
            <person name="McCorrison J."/>
            <person name="Monaghan E.L."/>
            <person name="Mun J.H."/>
            <person name="Najar F.Z."/>
            <person name="Nicholson C."/>
            <person name="Noirot C."/>
            <person name="O'Bleness M."/>
            <person name="Paule C.R."/>
            <person name="Poulain J."/>
            <person name="Prion F."/>
            <person name="Qin B."/>
            <person name="Qu C."/>
            <person name="Retzel E.F."/>
            <person name="Riddle C."/>
            <person name="Sallet E."/>
            <person name="Samain S."/>
            <person name="Samson N."/>
            <person name="Sanders I."/>
            <person name="Saurat O."/>
            <person name="Scarpelli C."/>
            <person name="Schiex T."/>
            <person name="Segurens B."/>
            <person name="Severin A.J."/>
            <person name="Sherrier D.J."/>
            <person name="Shi R."/>
            <person name="Sims S."/>
            <person name="Singer S.R."/>
            <person name="Sinharoy S."/>
            <person name="Sterck L."/>
            <person name="Viollet A."/>
            <person name="Wang B.B."/>
            <person name="Wang K."/>
            <person name="Wang M."/>
            <person name="Wang X."/>
            <person name="Warfsmann J."/>
            <person name="Weissenbach J."/>
            <person name="White D.D."/>
            <person name="White J.D."/>
            <person name="Wiley G.B."/>
            <person name="Wincker P."/>
            <person name="Xing Y."/>
            <person name="Yang L."/>
            <person name="Yao Z."/>
            <person name="Ying F."/>
            <person name="Zhai J."/>
            <person name="Zhou L."/>
            <person name="Zuber A."/>
            <person name="Denarie J."/>
            <person name="Dixon R.A."/>
            <person name="May G.D."/>
            <person name="Schwartz D.C."/>
            <person name="Rogers J."/>
            <person name="Quetier F."/>
            <person name="Town C.D."/>
            <person name="Roe B.A."/>
        </authorList>
    </citation>
    <scope>NUCLEOTIDE SEQUENCE [LARGE SCALE GENOMIC DNA]</scope>
    <source>
        <strain evidence="1">A17</strain>
        <strain evidence="2 3">cv. Jemalong A17</strain>
    </source>
</reference>
<name>A0A072TUU8_MEDTR</name>
<protein>
    <submittedName>
        <fullName evidence="1 2">Uncharacterized protein</fullName>
    </submittedName>
</protein>
<reference evidence="1 3" key="2">
    <citation type="journal article" date="2014" name="BMC Genomics">
        <title>An improved genome release (version Mt4.0) for the model legume Medicago truncatula.</title>
        <authorList>
            <person name="Tang H."/>
            <person name="Krishnakumar V."/>
            <person name="Bidwell S."/>
            <person name="Rosen B."/>
            <person name="Chan A."/>
            <person name="Zhou S."/>
            <person name="Gentzbittel L."/>
            <person name="Childs K.L."/>
            <person name="Yandell M."/>
            <person name="Gundlach H."/>
            <person name="Mayer K.F."/>
            <person name="Schwartz D.C."/>
            <person name="Town C.D."/>
        </authorList>
    </citation>
    <scope>GENOME REANNOTATION</scope>
    <source>
        <strain evidence="1">A17</strain>
        <strain evidence="2 3">cv. Jemalong A17</strain>
    </source>
</reference>
<organism evidence="1 3">
    <name type="scientific">Medicago truncatula</name>
    <name type="common">Barrel medic</name>
    <name type="synonym">Medicago tribuloides</name>
    <dbReference type="NCBI Taxonomy" id="3880"/>
    <lineage>
        <taxon>Eukaryota</taxon>
        <taxon>Viridiplantae</taxon>
        <taxon>Streptophyta</taxon>
        <taxon>Embryophyta</taxon>
        <taxon>Tracheophyta</taxon>
        <taxon>Spermatophyta</taxon>
        <taxon>Magnoliopsida</taxon>
        <taxon>eudicotyledons</taxon>
        <taxon>Gunneridae</taxon>
        <taxon>Pentapetalae</taxon>
        <taxon>rosids</taxon>
        <taxon>fabids</taxon>
        <taxon>Fabales</taxon>
        <taxon>Fabaceae</taxon>
        <taxon>Papilionoideae</taxon>
        <taxon>50 kb inversion clade</taxon>
        <taxon>NPAAA clade</taxon>
        <taxon>Hologalegina</taxon>
        <taxon>IRL clade</taxon>
        <taxon>Trifolieae</taxon>
        <taxon>Medicago</taxon>
    </lineage>
</organism>
<dbReference type="HOGENOM" id="CLU_2853166_0_0_1"/>
<evidence type="ECO:0000313" key="1">
    <source>
        <dbReference type="EMBL" id="KEH17320.1"/>
    </source>
</evidence>
<accession>A0A072TUU8</accession>
<dbReference type="AlphaFoldDB" id="A0A072TUU8"/>
<proteinExistence type="predicted"/>
<evidence type="ECO:0000313" key="2">
    <source>
        <dbReference type="EnsemblPlants" id="KEH17320"/>
    </source>
</evidence>
<reference evidence="2" key="3">
    <citation type="submission" date="2015-06" db="UniProtKB">
        <authorList>
            <consortium name="EnsemblPlants"/>
        </authorList>
    </citation>
    <scope>IDENTIFICATION</scope>
    <source>
        <strain evidence="2">cv. Jemalong A17</strain>
    </source>
</reference>
<gene>
    <name evidence="1" type="ORF">MTR_0024s0310</name>
</gene>
<dbReference type="EMBL" id="KL402749">
    <property type="protein sequence ID" value="KEH17320.1"/>
    <property type="molecule type" value="Genomic_DNA"/>
</dbReference>